<dbReference type="Gene3D" id="3.30.200.20">
    <property type="entry name" value="Phosphorylase Kinase, domain 1"/>
    <property type="match status" value="1"/>
</dbReference>
<evidence type="ECO:0000313" key="2">
    <source>
        <dbReference type="EMBL" id="MDT0418678.1"/>
    </source>
</evidence>
<dbReference type="Gene3D" id="3.90.1200.10">
    <property type="match status" value="1"/>
</dbReference>
<evidence type="ECO:0000313" key="3">
    <source>
        <dbReference type="Proteomes" id="UP001183607"/>
    </source>
</evidence>
<dbReference type="InterPro" id="IPR011009">
    <property type="entry name" value="Kinase-like_dom_sf"/>
</dbReference>
<evidence type="ECO:0000256" key="1">
    <source>
        <dbReference type="SAM" id="MobiDB-lite"/>
    </source>
</evidence>
<dbReference type="SUPFAM" id="SSF56112">
    <property type="entry name" value="Protein kinase-like (PK-like)"/>
    <property type="match status" value="1"/>
</dbReference>
<keyword evidence="2" id="KW-0808">Transferase</keyword>
<reference evidence="3" key="1">
    <citation type="submission" date="2023-07" db="EMBL/GenBank/DDBJ databases">
        <title>30 novel species of actinomycetes from the DSMZ collection.</title>
        <authorList>
            <person name="Nouioui I."/>
        </authorList>
    </citation>
    <scope>NUCLEOTIDE SEQUENCE [LARGE SCALE GENOMIC DNA]</scope>
    <source>
        <strain evidence="3">DSM 41982</strain>
    </source>
</reference>
<protein>
    <submittedName>
        <fullName evidence="2">Aminoglycoside phosphotransferase family protein</fullName>
        <ecNumber evidence="2">2.7.1.-</ecNumber>
    </submittedName>
</protein>
<dbReference type="GO" id="GO:0016740">
    <property type="term" value="F:transferase activity"/>
    <property type="evidence" value="ECO:0007669"/>
    <property type="project" value="UniProtKB-KW"/>
</dbReference>
<name>A0ABD5EDE2_9ACTN</name>
<dbReference type="AlphaFoldDB" id="A0ABD5EDE2"/>
<accession>A0ABD5EDE2</accession>
<dbReference type="EC" id="2.7.1.-" evidence="2"/>
<gene>
    <name evidence="2" type="ORF">RM574_24680</name>
</gene>
<proteinExistence type="predicted"/>
<feature type="region of interest" description="Disordered" evidence="1">
    <location>
        <begin position="1"/>
        <end position="20"/>
    </location>
</feature>
<organism evidence="2 3">
    <name type="scientific">Streptomyces evansiae</name>
    <dbReference type="NCBI Taxonomy" id="3075535"/>
    <lineage>
        <taxon>Bacteria</taxon>
        <taxon>Bacillati</taxon>
        <taxon>Actinomycetota</taxon>
        <taxon>Actinomycetes</taxon>
        <taxon>Kitasatosporales</taxon>
        <taxon>Streptomycetaceae</taxon>
        <taxon>Streptomyces</taxon>
    </lineage>
</organism>
<dbReference type="Proteomes" id="UP001183607">
    <property type="component" value="Unassembled WGS sequence"/>
</dbReference>
<dbReference type="RefSeq" id="WP_095682766.1">
    <property type="nucleotide sequence ID" value="NZ_JAVRER010000051.1"/>
</dbReference>
<dbReference type="EMBL" id="JAVRER010000051">
    <property type="protein sequence ID" value="MDT0418678.1"/>
    <property type="molecule type" value="Genomic_DNA"/>
</dbReference>
<comment type="caution">
    <text evidence="2">The sequence shown here is derived from an EMBL/GenBank/DDBJ whole genome shotgun (WGS) entry which is preliminary data.</text>
</comment>
<sequence>MHPESQPVAPSPAPAATGVRLPWGEVPAGVRACAEERWGGAVVAAVSQAGGFSPGVAARVRLAGGRRLFVKAVGPEPNPRSPAFHRREAAIAAVLPASVPVPRLLDRVETEGWVVLAYEEIAGRQPREPWAARDLARVLDATEALAARLTPAPPIGAPSLAEDDSFRHWRLLLEGFEAGEAEAGDTVAGLPAWAGERLADLAEREAGWPEAVAGTTLLHCDLRADNLLLTPDPERPVVFVDWPHAATGAAWVDVVGMGPSVLMGAPGLRPLLDAHLTARGADPAAVATALVGLAGLFLTSAARPAPPGLPTLRPFQRAQGEAALAWLRASWGGV</sequence>